<accession>A0A9Q5I5P1</accession>
<gene>
    <name evidence="3" type="ORF">A7U60_g464</name>
</gene>
<dbReference type="EMBL" id="LNZH02000024">
    <property type="protein sequence ID" value="OCB92172.1"/>
    <property type="molecule type" value="Genomic_DNA"/>
</dbReference>
<sequence length="317" mass="35024">MFAPNPDSVADLLSSKYISQYCQIALLTVLTYDISITMEAELRLLVSIKPFVGIPNFLSPMTKISLQGSFSKWSELLADWATFILIEYVLLIRVLALYSRAKALSVNQTICSKWSELLADWATFILIEYVLLMRVLALYSRGKTTTLCLRALFALEATYTLALLVYVVVYEKVGVLHISDGLSLCGGVGDIKVIPKTYAAAWVPPMMYDLILMTLSLYKAVQFWRESPGSTAVDLVKVLIQDQAMYFVLLIVNTSAQILSEVLKSSTLTDFLGVLGNPLMLCVLGSHLVVNMKEAGEKGENGGSNRSIDTVSDIQFS</sequence>
<protein>
    <submittedName>
        <fullName evidence="3">Uncharacterized protein</fullName>
    </submittedName>
</protein>
<proteinExistence type="predicted"/>
<keyword evidence="2" id="KW-0472">Membrane</keyword>
<dbReference type="AlphaFoldDB" id="A0A9Q5I5P1"/>
<evidence type="ECO:0000313" key="3">
    <source>
        <dbReference type="EMBL" id="OCB92172.1"/>
    </source>
</evidence>
<feature type="region of interest" description="Disordered" evidence="1">
    <location>
        <begin position="296"/>
        <end position="317"/>
    </location>
</feature>
<keyword evidence="2" id="KW-1133">Transmembrane helix</keyword>
<feature type="transmembrane region" description="Helical" evidence="2">
    <location>
        <begin position="76"/>
        <end position="98"/>
    </location>
</feature>
<feature type="transmembrane region" description="Helical" evidence="2">
    <location>
        <begin position="118"/>
        <end position="139"/>
    </location>
</feature>
<reference evidence="3" key="1">
    <citation type="submission" date="2016-06" db="EMBL/GenBank/DDBJ databases">
        <title>Draft Genome sequence of the fungus Inonotus baumii.</title>
        <authorList>
            <person name="Zhu H."/>
            <person name="Lin W."/>
        </authorList>
    </citation>
    <scope>NUCLEOTIDE SEQUENCE</scope>
    <source>
        <strain evidence="3">821</strain>
    </source>
</reference>
<keyword evidence="2" id="KW-0812">Transmembrane</keyword>
<dbReference type="OrthoDB" id="3037019at2759"/>
<evidence type="ECO:0000313" key="4">
    <source>
        <dbReference type="Proteomes" id="UP000757232"/>
    </source>
</evidence>
<feature type="compositionally biased region" description="Polar residues" evidence="1">
    <location>
        <begin position="303"/>
        <end position="317"/>
    </location>
</feature>
<keyword evidence="4" id="KW-1185">Reference proteome</keyword>
<feature type="transmembrane region" description="Helical" evidence="2">
    <location>
        <begin position="151"/>
        <end position="169"/>
    </location>
</feature>
<dbReference type="Proteomes" id="UP000757232">
    <property type="component" value="Unassembled WGS sequence"/>
</dbReference>
<comment type="caution">
    <text evidence="3">The sequence shown here is derived from an EMBL/GenBank/DDBJ whole genome shotgun (WGS) entry which is preliminary data.</text>
</comment>
<name>A0A9Q5I5P1_SANBA</name>
<organism evidence="3 4">
    <name type="scientific">Sanghuangporus baumii</name>
    <name type="common">Phellinus baumii</name>
    <dbReference type="NCBI Taxonomy" id="108892"/>
    <lineage>
        <taxon>Eukaryota</taxon>
        <taxon>Fungi</taxon>
        <taxon>Dikarya</taxon>
        <taxon>Basidiomycota</taxon>
        <taxon>Agaricomycotina</taxon>
        <taxon>Agaricomycetes</taxon>
        <taxon>Hymenochaetales</taxon>
        <taxon>Hymenochaetaceae</taxon>
        <taxon>Sanghuangporus</taxon>
    </lineage>
</organism>
<evidence type="ECO:0000256" key="2">
    <source>
        <dbReference type="SAM" id="Phobius"/>
    </source>
</evidence>
<evidence type="ECO:0000256" key="1">
    <source>
        <dbReference type="SAM" id="MobiDB-lite"/>
    </source>
</evidence>